<evidence type="ECO:0000256" key="1">
    <source>
        <dbReference type="SAM" id="MobiDB-lite"/>
    </source>
</evidence>
<feature type="region of interest" description="Disordered" evidence="1">
    <location>
        <begin position="447"/>
        <end position="477"/>
    </location>
</feature>
<feature type="compositionally biased region" description="Polar residues" evidence="1">
    <location>
        <begin position="620"/>
        <end position="630"/>
    </location>
</feature>
<proteinExistence type="predicted"/>
<feature type="region of interest" description="Disordered" evidence="1">
    <location>
        <begin position="601"/>
        <end position="682"/>
    </location>
</feature>
<name>A0A9Q0M7T6_BLOTA</name>
<feature type="compositionally biased region" description="Gly residues" evidence="1">
    <location>
        <begin position="458"/>
        <end position="474"/>
    </location>
</feature>
<keyword evidence="3" id="KW-1185">Reference proteome</keyword>
<evidence type="ECO:0000313" key="3">
    <source>
        <dbReference type="Proteomes" id="UP001142055"/>
    </source>
</evidence>
<evidence type="ECO:0000313" key="2">
    <source>
        <dbReference type="EMBL" id="KAJ6220153.1"/>
    </source>
</evidence>
<feature type="compositionally biased region" description="Polar residues" evidence="1">
    <location>
        <begin position="86"/>
        <end position="97"/>
    </location>
</feature>
<accession>A0A9Q0M7T6</accession>
<dbReference type="Proteomes" id="UP001142055">
    <property type="component" value="Chromosome 2"/>
</dbReference>
<feature type="compositionally biased region" description="Basic and acidic residues" evidence="1">
    <location>
        <begin position="632"/>
        <end position="642"/>
    </location>
</feature>
<protein>
    <submittedName>
        <fullName evidence="2">Uncharacterized protein</fullName>
    </submittedName>
</protein>
<feature type="region of interest" description="Disordered" evidence="1">
    <location>
        <begin position="86"/>
        <end position="159"/>
    </location>
</feature>
<dbReference type="EMBL" id="JAPWDV010000002">
    <property type="protein sequence ID" value="KAJ6220153.1"/>
    <property type="molecule type" value="Genomic_DNA"/>
</dbReference>
<sequence>MADRRRHRLNANIPRPNDDNDQQQMDQIRQSFTDDANRGRTRTSRPLPNMPRFLTGQHPSPPPPYDWSNVPPTNINDLSSLSFYEQENQHSIDSNTPLWPPRTPPSMNEFPNFPYDSPNQNENNSDEPLWPPRTPPSSGRQGNFGRSSPIPTNQQSWDENSSNELLWLQRTPPNSGRYSNFGTSSPIPIPNTQQAWDTHNSNNPFTTPSRDDRFPNLSPIYGAINRGNWVDLDSPNINSNNPDQQRWPGRNRYGIQIVHGINDSIDGMPDWDHLQEIDRLMGYNNEPEGGGRQMFRLPQPPAYPPPPEYVDNGRNPFENIVQFDPVCYHCNHKGPNPPPDNIIQNDFSNGEGGGGRRGRGRARVGYDSYSIPMNHSSSFEDSSSRPHSWPMGTPQYSSYNHSSELPPTSEFDHDLPMNSFSQLSIGKSKGFIVESRSMLNTNEPLIANSDIPTMSRGSGNGGGGRGGGGVGGGQSFTLTPQDSLPEMRPGMDDPFNPQCSPRSELRPFPLCQYGKQRLDLFESSKTRLFNETPSPRSEPNSTQTTKTYVNPKTTITVSTNSSRLQPPSKFQFKPVPIPFTTEPPTIPKVARNVEAKKQIKFTPAPRVADGNKLPVPNPNAKPQTTQTNMPTTDDKSQKKKTDNSTGTGKSASVKKQNKKQHGTAATATTTTTAATTMTTATK</sequence>
<comment type="caution">
    <text evidence="2">The sequence shown here is derived from an EMBL/GenBank/DDBJ whole genome shotgun (WGS) entry which is preliminary data.</text>
</comment>
<reference evidence="2" key="1">
    <citation type="submission" date="2022-12" db="EMBL/GenBank/DDBJ databases">
        <title>Genome assemblies of Blomia tropicalis.</title>
        <authorList>
            <person name="Cui Y."/>
        </authorList>
    </citation>
    <scope>NUCLEOTIDE SEQUENCE</scope>
    <source>
        <tissue evidence="2">Adult mites</tissue>
    </source>
</reference>
<dbReference type="AlphaFoldDB" id="A0A9Q0M7T6"/>
<feature type="compositionally biased region" description="Low complexity" evidence="1">
    <location>
        <begin position="663"/>
        <end position="682"/>
    </location>
</feature>
<feature type="region of interest" description="Disordered" evidence="1">
    <location>
        <begin position="1"/>
        <end position="73"/>
    </location>
</feature>
<organism evidence="2 3">
    <name type="scientific">Blomia tropicalis</name>
    <name type="common">Mite</name>
    <dbReference type="NCBI Taxonomy" id="40697"/>
    <lineage>
        <taxon>Eukaryota</taxon>
        <taxon>Metazoa</taxon>
        <taxon>Ecdysozoa</taxon>
        <taxon>Arthropoda</taxon>
        <taxon>Chelicerata</taxon>
        <taxon>Arachnida</taxon>
        <taxon>Acari</taxon>
        <taxon>Acariformes</taxon>
        <taxon>Sarcoptiformes</taxon>
        <taxon>Astigmata</taxon>
        <taxon>Glycyphagoidea</taxon>
        <taxon>Echimyopodidae</taxon>
        <taxon>Blomia</taxon>
    </lineage>
</organism>
<gene>
    <name evidence="2" type="ORF">RDWZM_005965</name>
</gene>
<feature type="compositionally biased region" description="Polar residues" evidence="1">
    <location>
        <begin position="136"/>
        <end position="159"/>
    </location>
</feature>